<keyword evidence="3" id="KW-0677">Repeat</keyword>
<dbReference type="PANTHER" id="PTHR24369">
    <property type="entry name" value="ANTIGEN BSP, PUTATIVE-RELATED"/>
    <property type="match status" value="1"/>
</dbReference>
<name>A0AAD9KAS6_9ANNE</name>
<evidence type="ECO:0000256" key="1">
    <source>
        <dbReference type="ARBA" id="ARBA00022614"/>
    </source>
</evidence>
<gene>
    <name evidence="5" type="ORF">LSH36_32g06000</name>
</gene>
<dbReference type="Pfam" id="PF00560">
    <property type="entry name" value="LRR_1"/>
    <property type="match status" value="1"/>
</dbReference>
<dbReference type="PROSITE" id="PS51450">
    <property type="entry name" value="LRR"/>
    <property type="match status" value="2"/>
</dbReference>
<dbReference type="AlphaFoldDB" id="A0AAD9KAS6"/>
<dbReference type="InterPro" id="IPR003591">
    <property type="entry name" value="Leu-rich_rpt_typical-subtyp"/>
</dbReference>
<comment type="caution">
    <text evidence="5">The sequence shown here is derived from an EMBL/GenBank/DDBJ whole genome shotgun (WGS) entry which is preliminary data.</text>
</comment>
<organism evidence="5 6">
    <name type="scientific">Paralvinella palmiformis</name>
    <dbReference type="NCBI Taxonomy" id="53620"/>
    <lineage>
        <taxon>Eukaryota</taxon>
        <taxon>Metazoa</taxon>
        <taxon>Spiralia</taxon>
        <taxon>Lophotrochozoa</taxon>
        <taxon>Annelida</taxon>
        <taxon>Polychaeta</taxon>
        <taxon>Sedentaria</taxon>
        <taxon>Canalipalpata</taxon>
        <taxon>Terebellida</taxon>
        <taxon>Terebelliformia</taxon>
        <taxon>Alvinellidae</taxon>
        <taxon>Paralvinella</taxon>
    </lineage>
</organism>
<dbReference type="InterPro" id="IPR001611">
    <property type="entry name" value="Leu-rich_rpt"/>
</dbReference>
<reference evidence="5" key="1">
    <citation type="journal article" date="2023" name="Mol. Biol. Evol.">
        <title>Third-Generation Sequencing Reveals the Adaptive Role of the Epigenome in Three Deep-Sea Polychaetes.</title>
        <authorList>
            <person name="Perez M."/>
            <person name="Aroh O."/>
            <person name="Sun Y."/>
            <person name="Lan Y."/>
            <person name="Juniper S.K."/>
            <person name="Young C.R."/>
            <person name="Angers B."/>
            <person name="Qian P.Y."/>
        </authorList>
    </citation>
    <scope>NUCLEOTIDE SEQUENCE</scope>
    <source>
        <strain evidence="5">P08H-3</strain>
    </source>
</reference>
<dbReference type="Gene3D" id="3.80.10.10">
    <property type="entry name" value="Ribonuclease Inhibitor"/>
    <property type="match status" value="2"/>
</dbReference>
<protein>
    <submittedName>
        <fullName evidence="5">Uncharacterized protein</fullName>
    </submittedName>
</protein>
<dbReference type="SUPFAM" id="SSF52058">
    <property type="entry name" value="L domain-like"/>
    <property type="match status" value="1"/>
</dbReference>
<evidence type="ECO:0000256" key="3">
    <source>
        <dbReference type="ARBA" id="ARBA00022737"/>
    </source>
</evidence>
<dbReference type="InterPro" id="IPR050541">
    <property type="entry name" value="LRR_TM_domain-containing"/>
</dbReference>
<keyword evidence="1" id="KW-0433">Leucine-rich repeat</keyword>
<accession>A0AAD9KAS6</accession>
<keyword evidence="2 4" id="KW-0732">Signal</keyword>
<dbReference type="SMART" id="SM00369">
    <property type="entry name" value="LRR_TYP"/>
    <property type="match status" value="10"/>
</dbReference>
<dbReference type="InterPro" id="IPR032675">
    <property type="entry name" value="LRR_dom_sf"/>
</dbReference>
<dbReference type="FunFam" id="3.80.10.10:FF:001164">
    <property type="entry name" value="GH01279p"/>
    <property type="match status" value="1"/>
</dbReference>
<dbReference type="EMBL" id="JAODUP010000032">
    <property type="protein sequence ID" value="KAK2167038.1"/>
    <property type="molecule type" value="Genomic_DNA"/>
</dbReference>
<feature type="chain" id="PRO_5042028703" evidence="4">
    <location>
        <begin position="25"/>
        <end position="507"/>
    </location>
</feature>
<proteinExistence type="predicted"/>
<feature type="signal peptide" evidence="4">
    <location>
        <begin position="1"/>
        <end position="24"/>
    </location>
</feature>
<evidence type="ECO:0000256" key="4">
    <source>
        <dbReference type="SAM" id="SignalP"/>
    </source>
</evidence>
<evidence type="ECO:0000256" key="2">
    <source>
        <dbReference type="ARBA" id="ARBA00022729"/>
    </source>
</evidence>
<dbReference type="Pfam" id="PF13855">
    <property type="entry name" value="LRR_8"/>
    <property type="match status" value="3"/>
</dbReference>
<evidence type="ECO:0000313" key="6">
    <source>
        <dbReference type="Proteomes" id="UP001208570"/>
    </source>
</evidence>
<keyword evidence="6" id="KW-1185">Reference proteome</keyword>
<dbReference type="PANTHER" id="PTHR24369:SF210">
    <property type="entry name" value="CHAOPTIN-RELATED"/>
    <property type="match status" value="1"/>
</dbReference>
<sequence>MTLTKQRKLQGALFWALLAYSLDATKVRCPPSIIPCVCEGDRAGTKIKRMSCTDAPLSRSINTDIMLFGSSSKGFPEHNEVVDKLSLIYAGLTSIPAGGFGKIRIFHLDLQGNNFQDRISPKGFAGVGKYLRSLSLAWSNVTAIHPKVFRGMVALRNLSIAENQIREVPGTVFQHLRSLRRLSLAGNPISHLPGTLFRYQTTLELLDLGYCRLRRLPWTLFIGLWNLRVLDLRGNRLSYLESYTFIDLTMLHTLLLSHNPIRRLPTDVFHGLPHLTVLRLDESRIQSVARDAFRDLVELRSLDLGDNAIAFLADGTLALPGLERLHLDGNELTEFPMDVRLMPRLRSLDVSYNRIVTVDRCLYPYLRRLDFFNLQENHLVCDCGLLWLRALRAEMETRWRQKTAGVYHSSVPLLSGRCVAPERLRDVGATSWLDFDCLQTGQYSDLLHSVGGTTGVQLNVTDLLANGGDGCGIRSDLHDKRINHRRRKLRHLAYLSRDLHYMRRSPT</sequence>
<dbReference type="Proteomes" id="UP001208570">
    <property type="component" value="Unassembled WGS sequence"/>
</dbReference>
<dbReference type="GO" id="GO:0005886">
    <property type="term" value="C:plasma membrane"/>
    <property type="evidence" value="ECO:0007669"/>
    <property type="project" value="TreeGrafter"/>
</dbReference>
<evidence type="ECO:0000313" key="5">
    <source>
        <dbReference type="EMBL" id="KAK2167038.1"/>
    </source>
</evidence>